<feature type="transmembrane region" description="Helical" evidence="7">
    <location>
        <begin position="217"/>
        <end position="239"/>
    </location>
</feature>
<dbReference type="Proteomes" id="UP000001399">
    <property type="component" value="Chromosome"/>
</dbReference>
<dbReference type="PANTHER" id="PTHR30151:SF39">
    <property type="entry name" value="ABC TRANSPORTER PERMEASE PROTEIN"/>
    <property type="match status" value="1"/>
</dbReference>
<dbReference type="EMBL" id="CP002292">
    <property type="protein sequence ID" value="ADP72729.1"/>
    <property type="molecule type" value="Genomic_DNA"/>
</dbReference>
<dbReference type="CDD" id="cd06261">
    <property type="entry name" value="TM_PBP2"/>
    <property type="match status" value="1"/>
</dbReference>
<comment type="similarity">
    <text evidence="7">Belongs to the binding-protein-dependent transport system permease family.</text>
</comment>
<sequence>MKRSHLLGLIVPAGLLAAWTGAARFGLLPAQILPDPALVAQTIGETLGSGELWMHLSASLQRIAVGFALGAVAGLLLGAAIGASPSLRALFRTPFLVMTQLHALAMLPLIVLVFGIDEEMKLFVIGWATFIPVVLNTAQGIREVCPAWLEVGRVLGFDPWYQATRVVLPAAAPSIFTGIREGLANAWQALILAELFASSEGLGYLIVWGRQLFQLDLVLTAILTIALVGLLLNGVLGIAERRLYRWRGGVA</sequence>
<dbReference type="InterPro" id="IPR035906">
    <property type="entry name" value="MetI-like_sf"/>
</dbReference>
<gene>
    <name evidence="9" type="ordered locus">Rvan_3551</name>
</gene>
<evidence type="ECO:0000256" key="3">
    <source>
        <dbReference type="ARBA" id="ARBA00022475"/>
    </source>
</evidence>
<keyword evidence="2 7" id="KW-0813">Transport</keyword>
<name>E3I4Q7_RHOVT</name>
<dbReference type="PROSITE" id="PS50928">
    <property type="entry name" value="ABC_TM1"/>
    <property type="match status" value="1"/>
</dbReference>
<dbReference type="eggNOG" id="COG0600">
    <property type="taxonomic scope" value="Bacteria"/>
</dbReference>
<keyword evidence="10" id="KW-1185">Reference proteome</keyword>
<keyword evidence="3" id="KW-1003">Cell membrane</keyword>
<keyword evidence="6 7" id="KW-0472">Membrane</keyword>
<feature type="domain" description="ABC transmembrane type-1" evidence="8">
    <location>
        <begin position="56"/>
        <end position="236"/>
    </location>
</feature>
<keyword evidence="4 7" id="KW-0812">Transmembrane</keyword>
<evidence type="ECO:0000313" key="10">
    <source>
        <dbReference type="Proteomes" id="UP000001399"/>
    </source>
</evidence>
<evidence type="ECO:0000256" key="4">
    <source>
        <dbReference type="ARBA" id="ARBA00022692"/>
    </source>
</evidence>
<dbReference type="Gene3D" id="1.10.3720.10">
    <property type="entry name" value="MetI-like"/>
    <property type="match status" value="1"/>
</dbReference>
<evidence type="ECO:0000256" key="6">
    <source>
        <dbReference type="ARBA" id="ARBA00023136"/>
    </source>
</evidence>
<reference evidence="10" key="1">
    <citation type="journal article" date="2011" name="J. Bacteriol.">
        <title>Genome sequences of eight morphologically diverse alphaproteobacteria.</title>
        <authorList>
            <consortium name="US DOE Joint Genome Institute"/>
            <person name="Brown P.J."/>
            <person name="Kysela D.T."/>
            <person name="Buechlein A."/>
            <person name="Hemmerich C."/>
            <person name="Brun Y.V."/>
        </authorList>
    </citation>
    <scope>NUCLEOTIDE SEQUENCE [LARGE SCALE GENOMIC DNA]</scope>
    <source>
        <strain evidence="10">ATCC 17100 / ATH 3.1.1 / DSM 162 / LMG 4299</strain>
    </source>
</reference>
<accession>E3I4Q7</accession>
<dbReference type="SUPFAM" id="SSF161098">
    <property type="entry name" value="MetI-like"/>
    <property type="match status" value="1"/>
</dbReference>
<dbReference type="HOGENOM" id="CLU_046113_1_2_5"/>
<dbReference type="PANTHER" id="PTHR30151">
    <property type="entry name" value="ALKANE SULFONATE ABC TRANSPORTER-RELATED, MEMBRANE SUBUNIT"/>
    <property type="match status" value="1"/>
</dbReference>
<evidence type="ECO:0000256" key="2">
    <source>
        <dbReference type="ARBA" id="ARBA00022448"/>
    </source>
</evidence>
<proteinExistence type="inferred from homology"/>
<evidence type="ECO:0000256" key="7">
    <source>
        <dbReference type="RuleBase" id="RU363032"/>
    </source>
</evidence>
<dbReference type="STRING" id="648757.Rvan_3551"/>
<comment type="subcellular location">
    <subcellularLocation>
        <location evidence="1 7">Cell membrane</location>
        <topology evidence="1 7">Multi-pass membrane protein</topology>
    </subcellularLocation>
</comment>
<dbReference type="Pfam" id="PF00528">
    <property type="entry name" value="BPD_transp_1"/>
    <property type="match status" value="1"/>
</dbReference>
<keyword evidence="5 7" id="KW-1133">Transmembrane helix</keyword>
<dbReference type="GO" id="GO:0010438">
    <property type="term" value="P:cellular response to sulfur starvation"/>
    <property type="evidence" value="ECO:0007669"/>
    <property type="project" value="TreeGrafter"/>
</dbReference>
<evidence type="ECO:0000259" key="8">
    <source>
        <dbReference type="PROSITE" id="PS50928"/>
    </source>
</evidence>
<dbReference type="AlphaFoldDB" id="E3I4Q7"/>
<dbReference type="KEGG" id="rva:Rvan_3551"/>
<dbReference type="GO" id="GO:0055085">
    <property type="term" value="P:transmembrane transport"/>
    <property type="evidence" value="ECO:0007669"/>
    <property type="project" value="InterPro"/>
</dbReference>
<evidence type="ECO:0000313" key="9">
    <source>
        <dbReference type="EMBL" id="ADP72729.1"/>
    </source>
</evidence>
<protein>
    <submittedName>
        <fullName evidence="9">Binding-protein-dependent transport systems inner membrane component</fullName>
    </submittedName>
</protein>
<evidence type="ECO:0000256" key="5">
    <source>
        <dbReference type="ARBA" id="ARBA00022989"/>
    </source>
</evidence>
<dbReference type="GO" id="GO:0005886">
    <property type="term" value="C:plasma membrane"/>
    <property type="evidence" value="ECO:0007669"/>
    <property type="project" value="UniProtKB-SubCell"/>
</dbReference>
<organism evidence="9 10">
    <name type="scientific">Rhodomicrobium vannielii (strain ATCC 17100 / DSM 162 / LMG 4299 / NCIMB 10020 / ATH 3.1.1)</name>
    <dbReference type="NCBI Taxonomy" id="648757"/>
    <lineage>
        <taxon>Bacteria</taxon>
        <taxon>Pseudomonadati</taxon>
        <taxon>Pseudomonadota</taxon>
        <taxon>Alphaproteobacteria</taxon>
        <taxon>Hyphomicrobiales</taxon>
        <taxon>Hyphomicrobiaceae</taxon>
        <taxon>Rhodomicrobium</taxon>
    </lineage>
</organism>
<dbReference type="InterPro" id="IPR000515">
    <property type="entry name" value="MetI-like"/>
</dbReference>
<dbReference type="RefSeq" id="WP_013421087.1">
    <property type="nucleotide sequence ID" value="NC_014664.1"/>
</dbReference>
<feature type="transmembrane region" description="Helical" evidence="7">
    <location>
        <begin position="95"/>
        <end position="116"/>
    </location>
</feature>
<evidence type="ECO:0000256" key="1">
    <source>
        <dbReference type="ARBA" id="ARBA00004651"/>
    </source>
</evidence>
<dbReference type="OrthoDB" id="7957355at2"/>
<feature type="transmembrane region" description="Helical" evidence="7">
    <location>
        <begin position="63"/>
        <end position="83"/>
    </location>
</feature>